<keyword evidence="2" id="KW-0560">Oxidoreductase</keyword>
<dbReference type="InterPro" id="IPR016161">
    <property type="entry name" value="Ald_DH/histidinol_DH"/>
</dbReference>
<dbReference type="FunFam" id="3.40.605.10:FF:000007">
    <property type="entry name" value="NAD/NADP-dependent betaine aldehyde dehydrogenase"/>
    <property type="match status" value="1"/>
</dbReference>
<dbReference type="Gene3D" id="3.40.309.10">
    <property type="entry name" value="Aldehyde Dehydrogenase, Chain A, domain 2"/>
    <property type="match status" value="1"/>
</dbReference>
<proteinExistence type="inferred from homology"/>
<dbReference type="PROSITE" id="PS00687">
    <property type="entry name" value="ALDEHYDE_DEHYDR_GLU"/>
    <property type="match status" value="1"/>
</dbReference>
<evidence type="ECO:0000256" key="2">
    <source>
        <dbReference type="ARBA" id="ARBA00023002"/>
    </source>
</evidence>
<dbReference type="FunFam" id="3.40.309.10:FF:000012">
    <property type="entry name" value="Betaine aldehyde dehydrogenase"/>
    <property type="match status" value="1"/>
</dbReference>
<dbReference type="InterPro" id="IPR016162">
    <property type="entry name" value="Ald_DH_N"/>
</dbReference>
<dbReference type="AlphaFoldDB" id="A0A381ZR20"/>
<sequence length="479" mass="52787">MENRNFINGEFINSISNSNIAIEDPSNKKTIANIDEALDEEIDLSFEAAKKAFDSRVLLDMDEKEKSKMMRNIAEELRNFSKEAAVLLSRENGKTIEQCEGEFIRAADMFDYYAGLTDKIENKFIKSGNDTFNYTLLEPFGVSLQIVPWNYPIVLFARSVAVNLIVGNTSVVKPPELCPLSSNYFGKVFEIVGMPKGIVNIVHGYGEVTGRKLVKHKNVNQVVFTGSPEVASEILKETADRIIPCHLELGGKSAAIIYPDADINQAVESTVNGIFKPNAGQICVAMSRIIVHPKIKDEYVTKLINKTKELKVGPGNKEDTTVTPLISDTQLKRVSNYCKSGVQSGANVLVGGDIHENTEGNYFAPTIFDNVDPYSTIGQEEIFGPVTSIMDFQNDDEAIEIANSTDYGLASGVFTSDDQKAKWTAERIQAGVIWHNDWFVDGINLPGGGYKKSGYGRDGGIEGVFSYGQTKRVSKRLSV</sequence>
<feature type="domain" description="Aldehyde dehydrogenase" evidence="3">
    <location>
        <begin position="15"/>
        <end position="473"/>
    </location>
</feature>
<comment type="similarity">
    <text evidence="1">Belongs to the aldehyde dehydrogenase family.</text>
</comment>
<evidence type="ECO:0000259" key="3">
    <source>
        <dbReference type="Pfam" id="PF00171"/>
    </source>
</evidence>
<dbReference type="Pfam" id="PF00171">
    <property type="entry name" value="Aldedh"/>
    <property type="match status" value="1"/>
</dbReference>
<gene>
    <name evidence="4" type="ORF">METZ01_LOCUS144544</name>
</gene>
<name>A0A381ZR20_9ZZZZ</name>
<dbReference type="GO" id="GO:0016620">
    <property type="term" value="F:oxidoreductase activity, acting on the aldehyde or oxo group of donors, NAD or NADP as acceptor"/>
    <property type="evidence" value="ECO:0007669"/>
    <property type="project" value="InterPro"/>
</dbReference>
<accession>A0A381ZR20</accession>
<reference evidence="4" key="1">
    <citation type="submission" date="2018-05" db="EMBL/GenBank/DDBJ databases">
        <authorList>
            <person name="Lanie J.A."/>
            <person name="Ng W.-L."/>
            <person name="Kazmierczak K.M."/>
            <person name="Andrzejewski T.M."/>
            <person name="Davidsen T.M."/>
            <person name="Wayne K.J."/>
            <person name="Tettelin H."/>
            <person name="Glass J.I."/>
            <person name="Rusch D."/>
            <person name="Podicherti R."/>
            <person name="Tsui H.-C.T."/>
            <person name="Winkler M.E."/>
        </authorList>
    </citation>
    <scope>NUCLEOTIDE SEQUENCE</scope>
</reference>
<dbReference type="InterPro" id="IPR016163">
    <property type="entry name" value="Ald_DH_C"/>
</dbReference>
<evidence type="ECO:0000313" key="4">
    <source>
        <dbReference type="EMBL" id="SVA91690.1"/>
    </source>
</evidence>
<organism evidence="4">
    <name type="scientific">marine metagenome</name>
    <dbReference type="NCBI Taxonomy" id="408172"/>
    <lineage>
        <taxon>unclassified sequences</taxon>
        <taxon>metagenomes</taxon>
        <taxon>ecological metagenomes</taxon>
    </lineage>
</organism>
<dbReference type="InterPro" id="IPR015590">
    <property type="entry name" value="Aldehyde_DH_dom"/>
</dbReference>
<evidence type="ECO:0000256" key="1">
    <source>
        <dbReference type="ARBA" id="ARBA00009986"/>
    </source>
</evidence>
<protein>
    <recommendedName>
        <fullName evidence="3">Aldehyde dehydrogenase domain-containing protein</fullName>
    </recommendedName>
</protein>
<dbReference type="SUPFAM" id="SSF53720">
    <property type="entry name" value="ALDH-like"/>
    <property type="match status" value="1"/>
</dbReference>
<dbReference type="PANTHER" id="PTHR11699">
    <property type="entry name" value="ALDEHYDE DEHYDROGENASE-RELATED"/>
    <property type="match status" value="1"/>
</dbReference>
<dbReference type="EMBL" id="UINC01022322">
    <property type="protein sequence ID" value="SVA91690.1"/>
    <property type="molecule type" value="Genomic_DNA"/>
</dbReference>
<dbReference type="InterPro" id="IPR029510">
    <property type="entry name" value="Ald_DH_CS_GLU"/>
</dbReference>
<dbReference type="Gene3D" id="3.40.605.10">
    <property type="entry name" value="Aldehyde Dehydrogenase, Chain A, domain 1"/>
    <property type="match status" value="1"/>
</dbReference>